<dbReference type="NCBIfam" id="TIGR02876">
    <property type="entry name" value="spore_yqfD"/>
    <property type="match status" value="1"/>
</dbReference>
<dbReference type="AlphaFoldDB" id="A0AAJ1T2Z6"/>
<dbReference type="InterPro" id="IPR010690">
    <property type="entry name" value="YqfD"/>
</dbReference>
<sequence>MKNQWVTFVKGKILIKAEGRGVERFINQLTRSQLPIWDVKKHGSEAITFYIFLTDVHKLREAARSFDGDIRLMRGGGAPFLWKRLLKNAGFLIGNFAFFAVILILSNMVWGIEIKGASPAMEHAIRKELTNMGIKKGELQFFVDDVETIQRKLSERVDGITWVGVQLKGTTFHFQVVEKNQPKQEGRVGPQNLVAKKKAVIVKLFVEEGQALVKKNQYVTKGQILVSGLIGNEEEEKQIAAKGIVMGETWYKSTVEIPLQSKFEVYNGNELRKQSLVLGGVKIPIWGGKKIKFANYKIEEDKKDVKFLKWKLPIQYVKTTVRENEEITRKYSKEEAYEVAKNLARKDLNKKIAKDAKITGEKILHEQIENGKVRLTIYFQVVENIAVGHPIIQGDKKDDRKDKST</sequence>
<gene>
    <name evidence="2" type="ORF">J2S13_000314</name>
</gene>
<evidence type="ECO:0000313" key="2">
    <source>
        <dbReference type="EMBL" id="MDQ0213920.1"/>
    </source>
</evidence>
<dbReference type="EMBL" id="JAUSUC010000002">
    <property type="protein sequence ID" value="MDQ0213920.1"/>
    <property type="molecule type" value="Genomic_DNA"/>
</dbReference>
<keyword evidence="3" id="KW-1185">Reference proteome</keyword>
<keyword evidence="1" id="KW-0812">Transmembrane</keyword>
<name>A0AAJ1T2Z6_9BACI</name>
<feature type="transmembrane region" description="Helical" evidence="1">
    <location>
        <begin position="89"/>
        <end position="110"/>
    </location>
</feature>
<organism evidence="2 3">
    <name type="scientific">Oikeobacillus pervagus</name>
    <dbReference type="NCBI Taxonomy" id="1325931"/>
    <lineage>
        <taxon>Bacteria</taxon>
        <taxon>Bacillati</taxon>
        <taxon>Bacillota</taxon>
        <taxon>Bacilli</taxon>
        <taxon>Bacillales</taxon>
        <taxon>Bacillaceae</taxon>
        <taxon>Oikeobacillus</taxon>
    </lineage>
</organism>
<proteinExistence type="predicted"/>
<dbReference type="PIRSF" id="PIRSF029895">
    <property type="entry name" value="SpoIV"/>
    <property type="match status" value="1"/>
</dbReference>
<comment type="caution">
    <text evidence="2">The sequence shown here is derived from an EMBL/GenBank/DDBJ whole genome shotgun (WGS) entry which is preliminary data.</text>
</comment>
<accession>A0AAJ1T2Z6</accession>
<evidence type="ECO:0008006" key="4">
    <source>
        <dbReference type="Google" id="ProtNLM"/>
    </source>
</evidence>
<dbReference type="Pfam" id="PF06898">
    <property type="entry name" value="YqfD"/>
    <property type="match status" value="1"/>
</dbReference>
<keyword evidence="1" id="KW-0472">Membrane</keyword>
<reference evidence="2" key="1">
    <citation type="submission" date="2023-07" db="EMBL/GenBank/DDBJ databases">
        <title>Genomic Encyclopedia of Type Strains, Phase IV (KMG-IV): sequencing the most valuable type-strain genomes for metagenomic binning, comparative biology and taxonomic classification.</title>
        <authorList>
            <person name="Goeker M."/>
        </authorList>
    </citation>
    <scope>NUCLEOTIDE SEQUENCE</scope>
    <source>
        <strain evidence="2">DSM 23947</strain>
    </source>
</reference>
<dbReference type="RefSeq" id="WP_307255917.1">
    <property type="nucleotide sequence ID" value="NZ_JAUSUC010000002.1"/>
</dbReference>
<dbReference type="Proteomes" id="UP001237207">
    <property type="component" value="Unassembled WGS sequence"/>
</dbReference>
<protein>
    <recommendedName>
        <fullName evidence="4">Sporulation protein YqfD</fullName>
    </recommendedName>
</protein>
<keyword evidence="1" id="KW-1133">Transmembrane helix</keyword>
<evidence type="ECO:0000313" key="3">
    <source>
        <dbReference type="Proteomes" id="UP001237207"/>
    </source>
</evidence>
<evidence type="ECO:0000256" key="1">
    <source>
        <dbReference type="SAM" id="Phobius"/>
    </source>
</evidence>